<evidence type="ECO:0000313" key="4">
    <source>
        <dbReference type="Proteomes" id="UP000614601"/>
    </source>
</evidence>
<organism evidence="3 4">
    <name type="scientific">Bursaphelenchus okinawaensis</name>
    <dbReference type="NCBI Taxonomy" id="465554"/>
    <lineage>
        <taxon>Eukaryota</taxon>
        <taxon>Metazoa</taxon>
        <taxon>Ecdysozoa</taxon>
        <taxon>Nematoda</taxon>
        <taxon>Chromadorea</taxon>
        <taxon>Rhabditida</taxon>
        <taxon>Tylenchina</taxon>
        <taxon>Tylenchomorpha</taxon>
        <taxon>Aphelenchoidea</taxon>
        <taxon>Aphelenchoididae</taxon>
        <taxon>Bursaphelenchus</taxon>
    </lineage>
</organism>
<evidence type="ECO:0000256" key="1">
    <source>
        <dbReference type="SAM" id="MobiDB-lite"/>
    </source>
</evidence>
<reference evidence="3" key="1">
    <citation type="submission" date="2020-09" db="EMBL/GenBank/DDBJ databases">
        <authorList>
            <person name="Kikuchi T."/>
        </authorList>
    </citation>
    <scope>NUCLEOTIDE SEQUENCE</scope>
    <source>
        <strain evidence="3">SH1</strain>
    </source>
</reference>
<evidence type="ECO:0000313" key="3">
    <source>
        <dbReference type="EMBL" id="CAD5223841.1"/>
    </source>
</evidence>
<sequence>MHYRMLILFLLIPTILCSTLQYGEDDYEDFMHPLTLNVNDLLQDERYNGSEFKMAVVYPVFHNFTVFITVGRDTVRQTDHEITNCFSVDTVPEICMVLNINSQTTLASECTYYFNIEKGYLKKNAKTATWQGKETIKVQIPSRPDAPYFTLKITVTREGMVYGNDIWIGELQNRTVIIQDEKRFDVYRTKLTNLAYCIVNFPLEGYVVSTQGSIAFLTHQMAENQEYKKDHAAAPSQQTQLQSLPPAPTVVPTQGTTVPTQGGTVQTQGTLGTTQGTVGPTQSDAPKVLGDDPGFYEPIGTPCDMKPPPKTPLEQPDTEKLYENMDIQN</sequence>
<proteinExistence type="predicted"/>
<feature type="signal peptide" evidence="2">
    <location>
        <begin position="1"/>
        <end position="17"/>
    </location>
</feature>
<keyword evidence="2" id="KW-0732">Signal</keyword>
<evidence type="ECO:0008006" key="5">
    <source>
        <dbReference type="Google" id="ProtNLM"/>
    </source>
</evidence>
<dbReference type="Proteomes" id="UP000614601">
    <property type="component" value="Unassembled WGS sequence"/>
</dbReference>
<feature type="compositionally biased region" description="Low complexity" evidence="1">
    <location>
        <begin position="233"/>
        <end position="282"/>
    </location>
</feature>
<dbReference type="Proteomes" id="UP000783686">
    <property type="component" value="Unassembled WGS sequence"/>
</dbReference>
<accession>A0A811L807</accession>
<feature type="region of interest" description="Disordered" evidence="1">
    <location>
        <begin position="227"/>
        <end position="329"/>
    </location>
</feature>
<name>A0A811L807_9BILA</name>
<dbReference type="AlphaFoldDB" id="A0A811L807"/>
<gene>
    <name evidence="3" type="ORF">BOKJ2_LOCUS10611</name>
</gene>
<dbReference type="EMBL" id="CAJFDH010000005">
    <property type="protein sequence ID" value="CAD5223841.1"/>
    <property type="molecule type" value="Genomic_DNA"/>
</dbReference>
<keyword evidence="4" id="KW-1185">Reference proteome</keyword>
<feature type="chain" id="PRO_5044131717" description="Galectin" evidence="2">
    <location>
        <begin position="18"/>
        <end position="329"/>
    </location>
</feature>
<dbReference type="EMBL" id="CAJFCW020000005">
    <property type="protein sequence ID" value="CAG9118951.1"/>
    <property type="molecule type" value="Genomic_DNA"/>
</dbReference>
<protein>
    <recommendedName>
        <fullName evidence="5">Galectin</fullName>
    </recommendedName>
</protein>
<comment type="caution">
    <text evidence="3">The sequence shown here is derived from an EMBL/GenBank/DDBJ whole genome shotgun (WGS) entry which is preliminary data.</text>
</comment>
<evidence type="ECO:0000256" key="2">
    <source>
        <dbReference type="SAM" id="SignalP"/>
    </source>
</evidence>